<protein>
    <recommendedName>
        <fullName evidence="1">tRNA ligase phosphodiesterase domain-containing protein</fullName>
    </recommendedName>
</protein>
<dbReference type="GO" id="GO:0005524">
    <property type="term" value="F:ATP binding"/>
    <property type="evidence" value="ECO:0007669"/>
    <property type="project" value="InterPro"/>
</dbReference>
<dbReference type="Proteomes" id="UP001225300">
    <property type="component" value="Segment"/>
</dbReference>
<feature type="domain" description="tRNA ligase phosphodiesterase" evidence="1">
    <location>
        <begin position="70"/>
        <end position="123"/>
    </location>
</feature>
<sequence>MDDYEYYGLFLTQGSKDILALWLFFNGYSPESELMKKRTGWYLDHCTLLHRSQLTWDNSNLHDFLIDKLHEDFEIKIIGIGISDKAMAFKVNIFPLVSVNKIPHITICTFNGGKPVDSNMITEWKDIEPITVEVKLEKR</sequence>
<dbReference type="EMBL" id="OQ198718">
    <property type="protein sequence ID" value="WEY17600.1"/>
    <property type="molecule type" value="Genomic_DNA"/>
</dbReference>
<accession>A0AAF0IMX6</accession>
<dbReference type="Pfam" id="PF08302">
    <property type="entry name" value="tRNA_lig_CPD"/>
    <property type="match status" value="1"/>
</dbReference>
<name>A0AAF0IMX6_9CAUD</name>
<proteinExistence type="predicted"/>
<evidence type="ECO:0000313" key="2">
    <source>
        <dbReference type="EMBL" id="WEY17600.1"/>
    </source>
</evidence>
<keyword evidence="3" id="KW-1185">Reference proteome</keyword>
<reference evidence="2" key="1">
    <citation type="journal article" date="2023" name="bioRxiv">
        <title>Novel crAssphage isolates exhibit conserved gene order and purifying selection of the host specificity protein.</title>
        <authorList>
            <person name="Papudeshi B."/>
            <person name="Vega A.A."/>
            <person name="Souza C."/>
            <person name="Giles S.K."/>
            <person name="Mallawaarachchi V."/>
            <person name="Roach M.J."/>
            <person name="An M."/>
            <person name="Jacobson N."/>
            <person name="McNair K."/>
            <person name="Mora M.F."/>
            <person name="Pastrana K."/>
            <person name="Leigh C."/>
            <person name="Cram C."/>
            <person name="Plewa W.S."/>
            <person name="Grigson S.R."/>
            <person name="Bouras G."/>
            <person name="Decewicz P."/>
            <person name="Luque A."/>
            <person name="Droit L."/>
            <person name="Handley S.A."/>
            <person name="Segall A.M."/>
            <person name="Dinsdale E.A."/>
            <person name="Edwards R.A."/>
        </authorList>
    </citation>
    <scope>NUCLEOTIDE SEQUENCE</scope>
    <source>
        <strain evidence="2">Bc03</strain>
    </source>
</reference>
<dbReference type="GO" id="GO:0006388">
    <property type="term" value="P:tRNA splicing, via endonucleolytic cleavage and ligation"/>
    <property type="evidence" value="ECO:0007669"/>
    <property type="project" value="InterPro"/>
</dbReference>
<evidence type="ECO:0000313" key="3">
    <source>
        <dbReference type="Proteomes" id="UP001225300"/>
    </source>
</evidence>
<organism evidence="2 3">
    <name type="scientific">Kolpuevirus sp. 'frurule'</name>
    <dbReference type="NCBI Taxonomy" id="3028514"/>
    <lineage>
        <taxon>Viruses</taxon>
        <taxon>Duplodnaviria</taxon>
        <taxon>Heunggongvirae</taxon>
        <taxon>Uroviricota</taxon>
        <taxon>Caudoviricetes</taxon>
        <taxon>Crassvirales</taxon>
        <taxon>Steigviridae</taxon>
        <taxon>Asinivirinae</taxon>
        <taxon>Kolpuevirus</taxon>
    </lineage>
</organism>
<evidence type="ECO:0000259" key="1">
    <source>
        <dbReference type="Pfam" id="PF08302"/>
    </source>
</evidence>
<dbReference type="InterPro" id="IPR015965">
    <property type="entry name" value="tRNA_lig_PDEase"/>
</dbReference>
<dbReference type="GO" id="GO:0003972">
    <property type="term" value="F:RNA ligase (ATP) activity"/>
    <property type="evidence" value="ECO:0007669"/>
    <property type="project" value="InterPro"/>
</dbReference>